<evidence type="ECO:0000256" key="2">
    <source>
        <dbReference type="ARBA" id="ARBA00023125"/>
    </source>
</evidence>
<accession>A0A9P7BX01</accession>
<keyword evidence="3" id="KW-0804">Transcription</keyword>
<name>A0A9P7BX01_RHIOR</name>
<gene>
    <name evidence="6" type="ORF">G6F64_001727</name>
</gene>
<evidence type="ECO:0000256" key="4">
    <source>
        <dbReference type="ARBA" id="ARBA00023242"/>
    </source>
</evidence>
<dbReference type="EMBL" id="JAANQT010000138">
    <property type="protein sequence ID" value="KAG1314111.1"/>
    <property type="molecule type" value="Genomic_DNA"/>
</dbReference>
<keyword evidence="7" id="KW-1185">Reference proteome</keyword>
<evidence type="ECO:0000313" key="6">
    <source>
        <dbReference type="EMBL" id="KAG1314111.1"/>
    </source>
</evidence>
<reference evidence="6" key="1">
    <citation type="journal article" date="2020" name="Microb. Genom.">
        <title>Genetic diversity of clinical and environmental Mucorales isolates obtained from an investigation of mucormycosis cases among solid organ transplant recipients.</title>
        <authorList>
            <person name="Nguyen M.H."/>
            <person name="Kaul D."/>
            <person name="Muto C."/>
            <person name="Cheng S.J."/>
            <person name="Richter R.A."/>
            <person name="Bruno V.M."/>
            <person name="Liu G."/>
            <person name="Beyhan S."/>
            <person name="Sundermann A.J."/>
            <person name="Mounaud S."/>
            <person name="Pasculle A.W."/>
            <person name="Nierman W.C."/>
            <person name="Driscoll E."/>
            <person name="Cumbie R."/>
            <person name="Clancy C.J."/>
            <person name="Dupont C.L."/>
        </authorList>
    </citation>
    <scope>NUCLEOTIDE SEQUENCE</scope>
    <source>
        <strain evidence="6">GL11</strain>
    </source>
</reference>
<evidence type="ECO:0000256" key="1">
    <source>
        <dbReference type="ARBA" id="ARBA00023015"/>
    </source>
</evidence>
<comment type="caution">
    <text evidence="6">The sequence shown here is derived from an EMBL/GenBank/DDBJ whole genome shotgun (WGS) entry which is preliminary data.</text>
</comment>
<feature type="region of interest" description="Disordered" evidence="5">
    <location>
        <begin position="644"/>
        <end position="719"/>
    </location>
</feature>
<keyword evidence="1" id="KW-0805">Transcription regulation</keyword>
<evidence type="ECO:0000256" key="3">
    <source>
        <dbReference type="ARBA" id="ARBA00023163"/>
    </source>
</evidence>
<dbReference type="GO" id="GO:0003677">
    <property type="term" value="F:DNA binding"/>
    <property type="evidence" value="ECO:0007669"/>
    <property type="project" value="UniProtKB-KW"/>
</dbReference>
<proteinExistence type="predicted"/>
<evidence type="ECO:0000313" key="7">
    <source>
        <dbReference type="Proteomes" id="UP000716291"/>
    </source>
</evidence>
<evidence type="ECO:0008006" key="8">
    <source>
        <dbReference type="Google" id="ProtNLM"/>
    </source>
</evidence>
<keyword evidence="2" id="KW-0238">DNA-binding</keyword>
<dbReference type="CDD" id="cd12148">
    <property type="entry name" value="fungal_TF_MHR"/>
    <property type="match status" value="1"/>
</dbReference>
<keyword evidence="4" id="KW-0539">Nucleus</keyword>
<dbReference type="OrthoDB" id="2285422at2759"/>
<dbReference type="InterPro" id="IPR051127">
    <property type="entry name" value="Fungal_SecMet_Regulators"/>
</dbReference>
<organism evidence="6 7">
    <name type="scientific">Rhizopus oryzae</name>
    <name type="common">Mucormycosis agent</name>
    <name type="synonym">Rhizopus arrhizus var. delemar</name>
    <dbReference type="NCBI Taxonomy" id="64495"/>
    <lineage>
        <taxon>Eukaryota</taxon>
        <taxon>Fungi</taxon>
        <taxon>Fungi incertae sedis</taxon>
        <taxon>Mucoromycota</taxon>
        <taxon>Mucoromycotina</taxon>
        <taxon>Mucoromycetes</taxon>
        <taxon>Mucorales</taxon>
        <taxon>Mucorineae</taxon>
        <taxon>Rhizopodaceae</taxon>
        <taxon>Rhizopus</taxon>
    </lineage>
</organism>
<dbReference type="PANTHER" id="PTHR47424:SF3">
    <property type="entry name" value="REGULATORY PROTEIN GAL4"/>
    <property type="match status" value="1"/>
</dbReference>
<protein>
    <recommendedName>
        <fullName evidence="8">Transcription factor domain-containing protein</fullName>
    </recommendedName>
</protein>
<sequence length="749" mass="86189">MQRNDWVNKHYDVENYQSSVLSSPPMDYMLPATPSTIPIDIPYSTNTPEQLDTTSIDNTTPFSSLHWQDDYFSHTEPRSSISTATTTALSPSTPQPLDTLIDLPSLNPRVADALSKVQLSYTDKGINLEAKVSNATDLRSLIDAFSHLFCTDMNDDSNTHSRQPQIDKTILYRNKSNQTKPVNFFASTSDLGQISNPHSSLHSDDSLREIADACIDTFFTCWVRFKPIIKKCEFMAWYKSQERPMDTLIINAICSYVFRHMIIHHSRPGLSYFIKDQAKLKEQEEYFYSRARECLDQSFDTPDRYTVIALLFMSLRAEPSKRHHYVGIASSSLHELGIYPRMANEDVDSYEKELDTRLWWYVWAVDFSLWTAGAPKNTPQPRVPGEVDLPQVFEQDIDETEISVITFAQCLTIWRIQADIVAALYDNDHSELTTEQLTEYDKRLLDFHHALPKYLQFDSGFEYGCADLFMACLRVNIEYNATYIILHKLFIPEMHDPRPSQASLKSLNVCLSTALTQLSAIKTCTMVDVGRCAFDRDELWRAAEVVSVAMDIYHTCASPDDQAKIIQGIRVEDFSQGLLKSFDILRHTREYQFECRDWLQVADWMQVDIRRHQLNTPYQRKMKDDETAIKKPDFFLAHLKPHLTVAPPQQPPSNKLSKQPKQPRKSISFQNQFSVSSTSSTPSQSSRKTSFSASPPFVQFNNYVPPEPKSPKQQAQFINSNGGKNQARFRYFNPRKMNKFLFIDEHPMM</sequence>
<evidence type="ECO:0000256" key="5">
    <source>
        <dbReference type="SAM" id="MobiDB-lite"/>
    </source>
</evidence>
<dbReference type="AlphaFoldDB" id="A0A9P7BX01"/>
<dbReference type="PANTHER" id="PTHR47424">
    <property type="entry name" value="REGULATORY PROTEIN GAL4"/>
    <property type="match status" value="1"/>
</dbReference>
<feature type="compositionally biased region" description="Low complexity" evidence="5">
    <location>
        <begin position="668"/>
        <end position="692"/>
    </location>
</feature>
<dbReference type="Proteomes" id="UP000716291">
    <property type="component" value="Unassembled WGS sequence"/>
</dbReference>